<feature type="region of interest" description="Disordered" evidence="1">
    <location>
        <begin position="1"/>
        <end position="62"/>
    </location>
</feature>
<dbReference type="RefSeq" id="WP_198735427.1">
    <property type="nucleotide sequence ID" value="NZ_JAEIOT010000005.1"/>
</dbReference>
<sequence>MSRPPRRRVVRPSTAPHIDRSMDKASVTRRMAGTPGRGGSEASVSEGFDETYWRSQRPPHWD</sequence>
<evidence type="ECO:0000313" key="2">
    <source>
        <dbReference type="EMBL" id="MBI8999960.1"/>
    </source>
</evidence>
<feature type="compositionally biased region" description="Basic residues" evidence="1">
    <location>
        <begin position="1"/>
        <end position="10"/>
    </location>
</feature>
<keyword evidence="3" id="KW-1185">Reference proteome</keyword>
<comment type="caution">
    <text evidence="2">The sequence shown here is derived from an EMBL/GenBank/DDBJ whole genome shotgun (WGS) entry which is preliminary data.</text>
</comment>
<accession>A0ABS0VWG9</accession>
<proteinExistence type="predicted"/>
<dbReference type="EMBL" id="JAEIOT010000005">
    <property type="protein sequence ID" value="MBI8999960.1"/>
    <property type="molecule type" value="Genomic_DNA"/>
</dbReference>
<gene>
    <name evidence="2" type="ORF">JDV76_03090</name>
</gene>
<reference evidence="2 3" key="1">
    <citation type="submission" date="2020-12" db="EMBL/GenBank/DDBJ databases">
        <title>Genome public.</title>
        <authorList>
            <person name="Sun Q."/>
        </authorList>
    </citation>
    <scope>NUCLEOTIDE SEQUENCE [LARGE SCALE GENOMIC DNA]</scope>
    <source>
        <strain evidence="2 3">CCM 8864</strain>
    </source>
</reference>
<evidence type="ECO:0000313" key="3">
    <source>
        <dbReference type="Proteomes" id="UP000625574"/>
    </source>
</evidence>
<evidence type="ECO:0000256" key="1">
    <source>
        <dbReference type="SAM" id="MobiDB-lite"/>
    </source>
</evidence>
<organism evidence="2 3">
    <name type="scientific">Corynebacterium marambiense</name>
    <dbReference type="NCBI Taxonomy" id="2765364"/>
    <lineage>
        <taxon>Bacteria</taxon>
        <taxon>Bacillati</taxon>
        <taxon>Actinomycetota</taxon>
        <taxon>Actinomycetes</taxon>
        <taxon>Mycobacteriales</taxon>
        <taxon>Corynebacteriaceae</taxon>
        <taxon>Corynebacterium</taxon>
    </lineage>
</organism>
<dbReference type="Proteomes" id="UP000625574">
    <property type="component" value="Unassembled WGS sequence"/>
</dbReference>
<protein>
    <submittedName>
        <fullName evidence="2">Uncharacterized protein</fullName>
    </submittedName>
</protein>
<name>A0ABS0VWG9_9CORY</name>